<dbReference type="AlphaFoldDB" id="A0AAE1H7B6"/>
<evidence type="ECO:0000313" key="2">
    <source>
        <dbReference type="Proteomes" id="UP001219518"/>
    </source>
</evidence>
<gene>
    <name evidence="1" type="ORF">KUF71_025402</name>
</gene>
<name>A0AAE1H7B6_9NEOP</name>
<sequence length="66" mass="7728">MALNNCEAELQSAGYDVIKECLIVNMSLCLEAFGMQELWLIIHGFTTYQFQNVEWFLNYINDWSNT</sequence>
<accession>A0AAE1H7B6</accession>
<dbReference type="EMBL" id="JAHWGI010000491">
    <property type="protein sequence ID" value="KAK3916109.1"/>
    <property type="molecule type" value="Genomic_DNA"/>
</dbReference>
<keyword evidence="2" id="KW-1185">Reference proteome</keyword>
<evidence type="ECO:0000313" key="1">
    <source>
        <dbReference type="EMBL" id="KAK3916109.1"/>
    </source>
</evidence>
<reference evidence="1" key="1">
    <citation type="submission" date="2021-07" db="EMBL/GenBank/DDBJ databases">
        <authorList>
            <person name="Catto M.A."/>
            <person name="Jacobson A."/>
            <person name="Kennedy G."/>
            <person name="Labadie P."/>
            <person name="Hunt B.G."/>
            <person name="Srinivasan R."/>
        </authorList>
    </citation>
    <scope>NUCLEOTIDE SEQUENCE</scope>
    <source>
        <strain evidence="1">PL_HMW_Pooled</strain>
        <tissue evidence="1">Head</tissue>
    </source>
</reference>
<organism evidence="1 2">
    <name type="scientific">Frankliniella fusca</name>
    <dbReference type="NCBI Taxonomy" id="407009"/>
    <lineage>
        <taxon>Eukaryota</taxon>
        <taxon>Metazoa</taxon>
        <taxon>Ecdysozoa</taxon>
        <taxon>Arthropoda</taxon>
        <taxon>Hexapoda</taxon>
        <taxon>Insecta</taxon>
        <taxon>Pterygota</taxon>
        <taxon>Neoptera</taxon>
        <taxon>Paraneoptera</taxon>
        <taxon>Thysanoptera</taxon>
        <taxon>Terebrantia</taxon>
        <taxon>Thripoidea</taxon>
        <taxon>Thripidae</taxon>
        <taxon>Frankliniella</taxon>
    </lineage>
</organism>
<reference evidence="1" key="2">
    <citation type="journal article" date="2023" name="BMC Genomics">
        <title>Pest status, molecular evolution, and epigenetic factors derived from the genome assembly of Frankliniella fusca, a thysanopteran phytovirus vector.</title>
        <authorList>
            <person name="Catto M.A."/>
            <person name="Labadie P.E."/>
            <person name="Jacobson A.L."/>
            <person name="Kennedy G.G."/>
            <person name="Srinivasan R."/>
            <person name="Hunt B.G."/>
        </authorList>
    </citation>
    <scope>NUCLEOTIDE SEQUENCE</scope>
    <source>
        <strain evidence="1">PL_HMW_Pooled</strain>
    </source>
</reference>
<comment type="caution">
    <text evidence="1">The sequence shown here is derived from an EMBL/GenBank/DDBJ whole genome shotgun (WGS) entry which is preliminary data.</text>
</comment>
<protein>
    <submittedName>
        <fullName evidence="1">Transcriptional regulatory protein PB24D3.01</fullName>
    </submittedName>
</protein>
<proteinExistence type="predicted"/>
<dbReference type="Proteomes" id="UP001219518">
    <property type="component" value="Unassembled WGS sequence"/>
</dbReference>